<dbReference type="RefSeq" id="WP_073237925.1">
    <property type="nucleotide sequence ID" value="NZ_FQUY01000008.1"/>
</dbReference>
<dbReference type="PANTHER" id="PTHR43687">
    <property type="entry name" value="ADENYLYLSULFATE REDUCTASE, BETA SUBUNIT"/>
    <property type="match status" value="1"/>
</dbReference>
<accession>A0A1M4XFW6</accession>
<evidence type="ECO:0000256" key="1">
    <source>
        <dbReference type="ARBA" id="ARBA00022485"/>
    </source>
</evidence>
<dbReference type="GO" id="GO:0051539">
    <property type="term" value="F:4 iron, 4 sulfur cluster binding"/>
    <property type="evidence" value="ECO:0007669"/>
    <property type="project" value="UniProtKB-KW"/>
</dbReference>
<dbReference type="OrthoDB" id="9807879at2"/>
<evidence type="ECO:0000256" key="4">
    <source>
        <dbReference type="ARBA" id="ARBA00023014"/>
    </source>
</evidence>
<dbReference type="AlphaFoldDB" id="A0A1M4XFW6"/>
<evidence type="ECO:0000313" key="7">
    <source>
        <dbReference type="Proteomes" id="UP000184148"/>
    </source>
</evidence>
<dbReference type="Proteomes" id="UP000184148">
    <property type="component" value="Unassembled WGS sequence"/>
</dbReference>
<keyword evidence="4" id="KW-0411">Iron-sulfur</keyword>
<proteinExistence type="predicted"/>
<keyword evidence="1" id="KW-0004">4Fe-4S</keyword>
<organism evidence="6 7">
    <name type="scientific">Desulforamulus putei DSM 12395</name>
    <dbReference type="NCBI Taxonomy" id="1121429"/>
    <lineage>
        <taxon>Bacteria</taxon>
        <taxon>Bacillati</taxon>
        <taxon>Bacillota</taxon>
        <taxon>Clostridia</taxon>
        <taxon>Eubacteriales</taxon>
        <taxon>Peptococcaceae</taxon>
        <taxon>Desulforamulus</taxon>
    </lineage>
</organism>
<feature type="domain" description="4Fe-4S ferredoxin-type" evidence="5">
    <location>
        <begin position="2"/>
        <end position="31"/>
    </location>
</feature>
<name>A0A1M4XFW6_9FIRM</name>
<dbReference type="InterPro" id="IPR050572">
    <property type="entry name" value="Fe-S_Ferredoxin"/>
</dbReference>
<dbReference type="PROSITE" id="PS00198">
    <property type="entry name" value="4FE4S_FER_1"/>
    <property type="match status" value="2"/>
</dbReference>
<dbReference type="InterPro" id="IPR017896">
    <property type="entry name" value="4Fe4S_Fe-S-bd"/>
</dbReference>
<keyword evidence="2" id="KW-0479">Metal-binding</keyword>
<sequence length="62" mass="6458">MFMVSINQDKCVGCGSCVDACPAKILGMEGDKAEVTGDAADCMGCETCVEICPSEAFTVMEL</sequence>
<dbReference type="SUPFAM" id="SSF54862">
    <property type="entry name" value="4Fe-4S ferredoxins"/>
    <property type="match status" value="1"/>
</dbReference>
<feature type="domain" description="4Fe-4S ferredoxin-type" evidence="5">
    <location>
        <begin position="33"/>
        <end position="62"/>
    </location>
</feature>
<dbReference type="Pfam" id="PF12838">
    <property type="entry name" value="Fer4_7"/>
    <property type="match status" value="1"/>
</dbReference>
<evidence type="ECO:0000313" key="6">
    <source>
        <dbReference type="EMBL" id="SHE92444.1"/>
    </source>
</evidence>
<evidence type="ECO:0000256" key="3">
    <source>
        <dbReference type="ARBA" id="ARBA00023004"/>
    </source>
</evidence>
<keyword evidence="7" id="KW-1185">Reference proteome</keyword>
<protein>
    <submittedName>
        <fullName evidence="6">4Fe-4S dicluster domain-containing protein</fullName>
    </submittedName>
</protein>
<evidence type="ECO:0000256" key="2">
    <source>
        <dbReference type="ARBA" id="ARBA00022723"/>
    </source>
</evidence>
<dbReference type="Gene3D" id="3.30.70.20">
    <property type="match status" value="2"/>
</dbReference>
<evidence type="ECO:0000259" key="5">
    <source>
        <dbReference type="PROSITE" id="PS51379"/>
    </source>
</evidence>
<dbReference type="STRING" id="1121429.SAMN02745133_01441"/>
<dbReference type="GO" id="GO:0046872">
    <property type="term" value="F:metal ion binding"/>
    <property type="evidence" value="ECO:0007669"/>
    <property type="project" value="UniProtKB-KW"/>
</dbReference>
<dbReference type="EMBL" id="FQUY01000008">
    <property type="protein sequence ID" value="SHE92444.1"/>
    <property type="molecule type" value="Genomic_DNA"/>
</dbReference>
<gene>
    <name evidence="6" type="ORF">SAMN02745133_01441</name>
</gene>
<dbReference type="PANTHER" id="PTHR43687:SF1">
    <property type="entry name" value="FERREDOXIN III"/>
    <property type="match status" value="1"/>
</dbReference>
<reference evidence="7" key="1">
    <citation type="submission" date="2016-11" db="EMBL/GenBank/DDBJ databases">
        <authorList>
            <person name="Varghese N."/>
            <person name="Submissions S."/>
        </authorList>
    </citation>
    <scope>NUCLEOTIDE SEQUENCE [LARGE SCALE GENOMIC DNA]</scope>
    <source>
        <strain evidence="7">DSM 12395</strain>
    </source>
</reference>
<dbReference type="InterPro" id="IPR017900">
    <property type="entry name" value="4Fe4S_Fe_S_CS"/>
</dbReference>
<dbReference type="PROSITE" id="PS51379">
    <property type="entry name" value="4FE4S_FER_2"/>
    <property type="match status" value="2"/>
</dbReference>
<keyword evidence="3" id="KW-0408">Iron</keyword>